<keyword evidence="1 11" id="KW-0963">Cytoplasm</keyword>
<keyword evidence="10 11" id="KW-0346">Stress response</keyword>
<dbReference type="AlphaFoldDB" id="I2BEL9"/>
<dbReference type="NCBIfam" id="NF008738">
    <property type="entry name" value="PRK11768.1"/>
    <property type="match status" value="1"/>
</dbReference>
<dbReference type="InterPro" id="IPR032882">
    <property type="entry name" value="SrkA/RdoA"/>
</dbReference>
<feature type="site" description="ATP" evidence="11">
    <location>
        <position position="36"/>
    </location>
</feature>
<dbReference type="GO" id="GO:0004674">
    <property type="term" value="F:protein serine/threonine kinase activity"/>
    <property type="evidence" value="ECO:0007669"/>
    <property type="project" value="UniProtKB-UniRule"/>
</dbReference>
<dbReference type="Pfam" id="PF01636">
    <property type="entry name" value="APH"/>
    <property type="match status" value="1"/>
</dbReference>
<evidence type="ECO:0000256" key="4">
    <source>
        <dbReference type="ARBA" id="ARBA00022679"/>
    </source>
</evidence>
<dbReference type="SUPFAM" id="SSF56112">
    <property type="entry name" value="Protein kinase-like (PK-like)"/>
    <property type="match status" value="1"/>
</dbReference>
<keyword evidence="7 11" id="KW-0418">Kinase</keyword>
<accession>I2BEL9</accession>
<evidence type="ECO:0000256" key="11">
    <source>
        <dbReference type="HAMAP-Rule" id="MF_01497"/>
    </source>
</evidence>
<dbReference type="InterPro" id="IPR002575">
    <property type="entry name" value="Aminoglycoside_PTrfase"/>
</dbReference>
<comment type="function">
    <text evidence="11">A protein kinase that phosphorylates Ser and Thr residues. Probably acts to suppress the effects of stress linked to accumulation of reactive oxygen species. Probably involved in the extracytoplasmic stress response.</text>
</comment>
<dbReference type="RefSeq" id="WP_002442498.1">
    <property type="nucleotide sequence ID" value="NC_017910.1"/>
</dbReference>
<comment type="subunit">
    <text evidence="11">Monomer.</text>
</comment>
<comment type="catalytic activity">
    <reaction evidence="11">
        <text>L-seryl-[protein] + ATP = O-phospho-L-seryl-[protein] + ADP + H(+)</text>
        <dbReference type="Rhea" id="RHEA:17989"/>
        <dbReference type="Rhea" id="RHEA-COMP:9863"/>
        <dbReference type="Rhea" id="RHEA-COMP:11604"/>
        <dbReference type="ChEBI" id="CHEBI:15378"/>
        <dbReference type="ChEBI" id="CHEBI:29999"/>
        <dbReference type="ChEBI" id="CHEBI:30616"/>
        <dbReference type="ChEBI" id="CHEBI:83421"/>
        <dbReference type="ChEBI" id="CHEBI:456216"/>
        <dbReference type="EC" id="2.7.11.1"/>
    </reaction>
</comment>
<reference evidence="13 14" key="1">
    <citation type="journal article" date="2012" name="J. Bacteriol.">
        <title>Complete genome sequence of the B12-producing Shimwellia blattae strain DSM 4481, isolated from a cockroach.</title>
        <authorList>
            <person name="Brzuszkiewicz E."/>
            <person name="Waschkowitz T."/>
            <person name="Wiezer A."/>
            <person name="Daniel R."/>
        </authorList>
    </citation>
    <scope>NUCLEOTIDE SEQUENCE [LARGE SCALE GENOMIC DNA]</scope>
    <source>
        <strain evidence="14">ATCC 29907 / DSM 4481 / JCM 1650 / NBRC 105725 / CDC 9005-74</strain>
    </source>
</reference>
<comment type="cofactor">
    <cofactor evidence="11">
        <name>Mg(2+)</name>
        <dbReference type="ChEBI" id="CHEBI:18420"/>
    </cofactor>
</comment>
<keyword evidence="5 11" id="KW-0479">Metal-binding</keyword>
<dbReference type="EMBL" id="CP001560">
    <property type="protein sequence ID" value="AFJ48973.1"/>
    <property type="molecule type" value="Genomic_DNA"/>
</dbReference>
<evidence type="ECO:0000256" key="1">
    <source>
        <dbReference type="ARBA" id="ARBA00022490"/>
    </source>
</evidence>
<sequence length="328" mass="38326">MTDNAFNFQTLHPDTILDALFAQGIRVDSGLTPLNSYENRVYQFQDEDRRRYVVKFYRPQRWTTQQIAEEHQFAAELAENEIPIAAPLRFNNDTLLCHDGFTFAVFPSMGGRQFEVDNLDQLEWVGRYLGRIHQIGQRCLFTQRPTIGPDEYLHQPRAVFEQSALIPGPLKSAFLQATDALIAAVMPLWPGDAAMLRLHGDCHPGNILWRDGPLFVDLDDARNGPAVQDLWMLLSGDRNEQRIQLETILEAYEEFQRFDPREITLIEPLRAMRLVYYLAWIIRRWDDPAFPGNFPWLREEDFWRRQTATFNEQVKVLNEPPLQLMPMY</sequence>
<dbReference type="PANTHER" id="PTHR39573:SF1">
    <property type="entry name" value="STRESS RESPONSE KINASE A"/>
    <property type="match status" value="1"/>
</dbReference>
<dbReference type="OrthoDB" id="5392197at2"/>
<dbReference type="STRING" id="630626.EBL_c39450"/>
<dbReference type="PATRIC" id="fig|630626.3.peg.3844"/>
<dbReference type="EC" id="2.7.11.1" evidence="11"/>
<accession>K6W2M8</accession>
<evidence type="ECO:0000256" key="7">
    <source>
        <dbReference type="ARBA" id="ARBA00022777"/>
    </source>
</evidence>
<feature type="active site" description="Proton acceptor" evidence="11">
    <location>
        <position position="201"/>
    </location>
</feature>
<dbReference type="Gene3D" id="3.30.200.70">
    <property type="match status" value="1"/>
</dbReference>
<dbReference type="eggNOG" id="COG2334">
    <property type="taxonomic scope" value="Bacteria"/>
</dbReference>
<dbReference type="GO" id="GO:0106310">
    <property type="term" value="F:protein serine kinase activity"/>
    <property type="evidence" value="ECO:0007669"/>
    <property type="project" value="RHEA"/>
</dbReference>
<dbReference type="PANTHER" id="PTHR39573">
    <property type="entry name" value="STRESS RESPONSE KINASE A"/>
    <property type="match status" value="1"/>
</dbReference>
<dbReference type="HOGENOM" id="CLU_054715_0_0_6"/>
<evidence type="ECO:0000256" key="5">
    <source>
        <dbReference type="ARBA" id="ARBA00022723"/>
    </source>
</evidence>
<feature type="binding site" evidence="11">
    <location>
        <position position="217"/>
    </location>
    <ligand>
        <name>Mg(2+)</name>
        <dbReference type="ChEBI" id="CHEBI:18420"/>
    </ligand>
</feature>
<gene>
    <name evidence="13" type="primary">rdoA</name>
    <name evidence="11" type="synonym">srkA</name>
    <name evidence="13" type="ordered locus">EBL_c39450</name>
</gene>
<keyword evidence="2 11" id="KW-0723">Serine/threonine-protein kinase</keyword>
<evidence type="ECO:0000256" key="8">
    <source>
        <dbReference type="ARBA" id="ARBA00022840"/>
    </source>
</evidence>
<comment type="catalytic activity">
    <reaction evidence="11">
        <text>L-threonyl-[protein] + ATP = O-phospho-L-threonyl-[protein] + ADP + H(+)</text>
        <dbReference type="Rhea" id="RHEA:46608"/>
        <dbReference type="Rhea" id="RHEA-COMP:11060"/>
        <dbReference type="Rhea" id="RHEA-COMP:11605"/>
        <dbReference type="ChEBI" id="CHEBI:15378"/>
        <dbReference type="ChEBI" id="CHEBI:30013"/>
        <dbReference type="ChEBI" id="CHEBI:30616"/>
        <dbReference type="ChEBI" id="CHEBI:61977"/>
        <dbReference type="ChEBI" id="CHEBI:456216"/>
        <dbReference type="EC" id="2.7.11.1"/>
    </reaction>
</comment>
<evidence type="ECO:0000256" key="10">
    <source>
        <dbReference type="ARBA" id="ARBA00023016"/>
    </source>
</evidence>
<dbReference type="KEGG" id="ebt:EBL_c39450"/>
<dbReference type="GO" id="GO:0005524">
    <property type="term" value="F:ATP binding"/>
    <property type="evidence" value="ECO:0007669"/>
    <property type="project" value="UniProtKB-UniRule"/>
</dbReference>
<feature type="binding site" evidence="11">
    <location>
        <position position="206"/>
    </location>
    <ligand>
        <name>Mg(2+)</name>
        <dbReference type="ChEBI" id="CHEBI:18420"/>
    </ligand>
</feature>
<evidence type="ECO:0000256" key="9">
    <source>
        <dbReference type="ARBA" id="ARBA00022842"/>
    </source>
</evidence>
<evidence type="ECO:0000256" key="2">
    <source>
        <dbReference type="ARBA" id="ARBA00022527"/>
    </source>
</evidence>
<keyword evidence="4 11" id="KW-0808">Transferase</keyword>
<comment type="subcellular location">
    <subcellularLocation>
        <location evidence="11">Cytoplasm</location>
    </subcellularLocation>
</comment>
<keyword evidence="9 11" id="KW-0460">Magnesium</keyword>
<evidence type="ECO:0000256" key="6">
    <source>
        <dbReference type="ARBA" id="ARBA00022741"/>
    </source>
</evidence>
<proteinExistence type="inferred from homology"/>
<evidence type="ECO:0000259" key="12">
    <source>
        <dbReference type="Pfam" id="PF01636"/>
    </source>
</evidence>
<feature type="active site" evidence="11">
    <location>
        <position position="217"/>
    </location>
</feature>
<keyword evidence="14" id="KW-1185">Reference proteome</keyword>
<feature type="domain" description="Aminoglycoside phosphotransferase" evidence="12">
    <location>
        <begin position="31"/>
        <end position="261"/>
    </location>
</feature>
<evidence type="ECO:0000313" key="13">
    <source>
        <dbReference type="EMBL" id="AFJ48973.1"/>
    </source>
</evidence>
<dbReference type="HAMAP" id="MF_01497">
    <property type="entry name" value="SrkA_kinase"/>
    <property type="match status" value="1"/>
</dbReference>
<name>I2BEL9_SHIBC</name>
<dbReference type="InterPro" id="IPR011009">
    <property type="entry name" value="Kinase-like_dom_sf"/>
</dbReference>
<dbReference type="GO" id="GO:0000287">
    <property type="term" value="F:magnesium ion binding"/>
    <property type="evidence" value="ECO:0007669"/>
    <property type="project" value="UniProtKB-UniRule"/>
</dbReference>
<dbReference type="Gene3D" id="1.20.1270.170">
    <property type="match status" value="1"/>
</dbReference>
<evidence type="ECO:0000256" key="3">
    <source>
        <dbReference type="ARBA" id="ARBA00022553"/>
    </source>
</evidence>
<keyword evidence="6 11" id="KW-0547">Nucleotide-binding</keyword>
<dbReference type="Gene3D" id="1.10.510.10">
    <property type="entry name" value="Transferase(Phosphotransferase) domain 1"/>
    <property type="match status" value="1"/>
</dbReference>
<dbReference type="Proteomes" id="UP000001955">
    <property type="component" value="Chromosome"/>
</dbReference>
<keyword evidence="8 11" id="KW-0067">ATP-binding</keyword>
<evidence type="ECO:0000313" key="14">
    <source>
        <dbReference type="Proteomes" id="UP000001955"/>
    </source>
</evidence>
<protein>
    <recommendedName>
        <fullName evidence="11">Stress response kinase A</fullName>
        <ecNumber evidence="11">2.7.11.1</ecNumber>
    </recommendedName>
    <alternativeName>
        <fullName evidence="11">Serine/threonine-protein kinase SrkA</fullName>
    </alternativeName>
</protein>
<comment type="similarity">
    <text evidence="11">Belongs to the SrkA/RdoA protein kinase family.</text>
</comment>
<keyword evidence="3 11" id="KW-0597">Phosphoprotein</keyword>
<dbReference type="GO" id="GO:0005737">
    <property type="term" value="C:cytoplasm"/>
    <property type="evidence" value="ECO:0007669"/>
    <property type="project" value="UniProtKB-SubCell"/>
</dbReference>
<organism evidence="13 14">
    <name type="scientific">Shimwellia blattae (strain ATCC 29907 / DSM 4481 / JCM 1650 / NBRC 105725 / CDC 9005-74)</name>
    <name type="common">Escherichia blattae</name>
    <dbReference type="NCBI Taxonomy" id="630626"/>
    <lineage>
        <taxon>Bacteria</taxon>
        <taxon>Pseudomonadati</taxon>
        <taxon>Pseudomonadota</taxon>
        <taxon>Gammaproteobacteria</taxon>
        <taxon>Enterobacterales</taxon>
        <taxon>Enterobacteriaceae</taxon>
        <taxon>Shimwellia</taxon>
    </lineage>
</organism>